<dbReference type="AlphaFoldDB" id="A0A0N1HLN6"/>
<comment type="caution">
    <text evidence="2">The sequence shown here is derived from an EMBL/GenBank/DDBJ whole genome shotgun (WGS) entry which is preliminary data.</text>
</comment>
<sequence>MATRQHTTPDILELLKNRTTYTQFAQGFKDLRSVAFNTAVSAQTQIRAQAELKSAGRRGIEWFAKFPAVASSSSGRLVLQDCRPQLLRDMASFIDLMEETNAISDAYLRELYPGVFSGKRLGGASGGGNDSSGGDIGGGDKAGDASGIEDPGQEDAVRATGADDAEAISWWNRTCDAVEKEWKRRLWTQDFVTEEREQDQSPWTFGEVAICVTQLVSFVIALSRSSGWHLLSQEGFETGMFCGRSRINMSKFPHTAALGYLLNLVEGWCHLIHDF</sequence>
<feature type="region of interest" description="Disordered" evidence="1">
    <location>
        <begin position="123"/>
        <end position="159"/>
    </location>
</feature>
<dbReference type="EMBL" id="LFJN01000021">
    <property type="protein sequence ID" value="KPI37985.1"/>
    <property type="molecule type" value="Genomic_DNA"/>
</dbReference>
<evidence type="ECO:0000256" key="1">
    <source>
        <dbReference type="SAM" id="MobiDB-lite"/>
    </source>
</evidence>
<keyword evidence="3" id="KW-1185">Reference proteome</keyword>
<evidence type="ECO:0000313" key="2">
    <source>
        <dbReference type="EMBL" id="KPI37985.1"/>
    </source>
</evidence>
<evidence type="ECO:0000313" key="3">
    <source>
        <dbReference type="Proteomes" id="UP000038010"/>
    </source>
</evidence>
<proteinExistence type="predicted"/>
<dbReference type="GeneID" id="28734912"/>
<name>A0A0N1HLN6_9EURO</name>
<organism evidence="2 3">
    <name type="scientific">Cyphellophora attinorum</name>
    <dbReference type="NCBI Taxonomy" id="1664694"/>
    <lineage>
        <taxon>Eukaryota</taxon>
        <taxon>Fungi</taxon>
        <taxon>Dikarya</taxon>
        <taxon>Ascomycota</taxon>
        <taxon>Pezizomycotina</taxon>
        <taxon>Eurotiomycetes</taxon>
        <taxon>Chaetothyriomycetidae</taxon>
        <taxon>Chaetothyriales</taxon>
        <taxon>Cyphellophoraceae</taxon>
        <taxon>Cyphellophora</taxon>
    </lineage>
</organism>
<reference evidence="2 3" key="1">
    <citation type="submission" date="2015-06" db="EMBL/GenBank/DDBJ databases">
        <title>Draft genome of the ant-associated black yeast Phialophora attae CBS 131958.</title>
        <authorList>
            <person name="Moreno L.F."/>
            <person name="Stielow B.J."/>
            <person name="de Hoog S."/>
            <person name="Vicente V.A."/>
            <person name="Weiss V.A."/>
            <person name="de Vries M."/>
            <person name="Cruz L.M."/>
            <person name="Souza E.M."/>
        </authorList>
    </citation>
    <scope>NUCLEOTIDE SEQUENCE [LARGE SCALE GENOMIC DNA]</scope>
    <source>
        <strain evidence="2 3">CBS 131958</strain>
    </source>
</reference>
<feature type="compositionally biased region" description="Gly residues" evidence="1">
    <location>
        <begin position="123"/>
        <end position="140"/>
    </location>
</feature>
<dbReference type="VEuPathDB" id="FungiDB:AB675_3013"/>
<dbReference type="RefSeq" id="XP_017997948.1">
    <property type="nucleotide sequence ID" value="XM_018143032.1"/>
</dbReference>
<protein>
    <submittedName>
        <fullName evidence="2">Uncharacterized protein</fullName>
    </submittedName>
</protein>
<dbReference type="Proteomes" id="UP000038010">
    <property type="component" value="Unassembled WGS sequence"/>
</dbReference>
<accession>A0A0N1HLN6</accession>
<gene>
    <name evidence="2" type="ORF">AB675_3013</name>
</gene>